<dbReference type="InterPro" id="IPR018200">
    <property type="entry name" value="USP_CS"/>
</dbReference>
<organism evidence="17 18">
    <name type="scientific">Hydra vulgaris</name>
    <name type="common">Hydra</name>
    <name type="synonym">Hydra attenuata</name>
    <dbReference type="NCBI Taxonomy" id="6087"/>
    <lineage>
        <taxon>Eukaryota</taxon>
        <taxon>Metazoa</taxon>
        <taxon>Cnidaria</taxon>
        <taxon>Hydrozoa</taxon>
        <taxon>Hydroidolina</taxon>
        <taxon>Anthoathecata</taxon>
        <taxon>Aplanulata</taxon>
        <taxon>Hydridae</taxon>
        <taxon>Hydra</taxon>
    </lineage>
</organism>
<dbReference type="GO" id="GO:0016787">
    <property type="term" value="F:hydrolase activity"/>
    <property type="evidence" value="ECO:0007669"/>
    <property type="project" value="UniProtKB-KW"/>
</dbReference>
<comment type="similarity">
    <text evidence="2 11 13">Belongs to the peptidase C19 family.</text>
</comment>
<dbReference type="Pfam" id="PF00443">
    <property type="entry name" value="UCH"/>
    <property type="match status" value="1"/>
</dbReference>
<dbReference type="SUPFAM" id="SSF54001">
    <property type="entry name" value="Cysteine proteinases"/>
    <property type="match status" value="1"/>
</dbReference>
<dbReference type="GeneID" id="100208604"/>
<evidence type="ECO:0000259" key="14">
    <source>
        <dbReference type="PROSITE" id="PS50030"/>
    </source>
</evidence>
<dbReference type="InterPro" id="IPR009060">
    <property type="entry name" value="UBA-like_sf"/>
</dbReference>
<dbReference type="RefSeq" id="XP_065655498.1">
    <property type="nucleotide sequence ID" value="XM_065799426.1"/>
</dbReference>
<dbReference type="InterPro" id="IPR050185">
    <property type="entry name" value="Ub_carboxyl-term_hydrolase"/>
</dbReference>
<keyword evidence="7 11" id="KW-0833">Ubl conjugation pathway</keyword>
<feature type="domain" description="USP" evidence="15">
    <location>
        <begin position="319"/>
        <end position="803"/>
    </location>
</feature>
<dbReference type="PROSITE" id="PS50271">
    <property type="entry name" value="ZF_UBP"/>
    <property type="match status" value="1"/>
</dbReference>
<evidence type="ECO:0000256" key="10">
    <source>
        <dbReference type="ARBA" id="ARBA00022833"/>
    </source>
</evidence>
<accession>A0ABM4C1S7</accession>
<evidence type="ECO:0000313" key="18">
    <source>
        <dbReference type="RefSeq" id="XP_065655498.1"/>
    </source>
</evidence>
<evidence type="ECO:0000256" key="9">
    <source>
        <dbReference type="ARBA" id="ARBA00022807"/>
    </source>
</evidence>
<keyword evidence="6 12" id="KW-0863">Zinc-finger</keyword>
<dbReference type="PROSITE" id="PS50235">
    <property type="entry name" value="USP_3"/>
    <property type="match status" value="1"/>
</dbReference>
<evidence type="ECO:0000256" key="7">
    <source>
        <dbReference type="ARBA" id="ARBA00022786"/>
    </source>
</evidence>
<keyword evidence="5" id="KW-0677">Repeat</keyword>
<proteinExistence type="inferred from homology"/>
<keyword evidence="8 11" id="KW-0378">Hydrolase</keyword>
<dbReference type="InterPro" id="IPR038765">
    <property type="entry name" value="Papain-like_cys_pep_sf"/>
</dbReference>
<dbReference type="SMART" id="SM00290">
    <property type="entry name" value="ZnF_UBP"/>
    <property type="match status" value="1"/>
</dbReference>
<feature type="domain" description="UBA" evidence="14">
    <location>
        <begin position="669"/>
        <end position="709"/>
    </location>
</feature>
<evidence type="ECO:0000256" key="3">
    <source>
        <dbReference type="ARBA" id="ARBA00022670"/>
    </source>
</evidence>
<keyword evidence="17" id="KW-1185">Reference proteome</keyword>
<dbReference type="CDD" id="cd02658">
    <property type="entry name" value="Peptidase_C19B"/>
    <property type="match status" value="1"/>
</dbReference>
<dbReference type="InterPro" id="IPR001394">
    <property type="entry name" value="Peptidase_C19_UCH"/>
</dbReference>
<dbReference type="Gene3D" id="3.90.70.10">
    <property type="entry name" value="Cysteine proteinases"/>
    <property type="match status" value="1"/>
</dbReference>
<dbReference type="Pfam" id="PF00627">
    <property type="entry name" value="UBA"/>
    <property type="match status" value="2"/>
</dbReference>
<reference evidence="18" key="1">
    <citation type="submission" date="2025-08" db="UniProtKB">
        <authorList>
            <consortium name="RefSeq"/>
        </authorList>
    </citation>
    <scope>IDENTIFICATION</scope>
</reference>
<dbReference type="PROSITE" id="PS00972">
    <property type="entry name" value="USP_1"/>
    <property type="match status" value="1"/>
</dbReference>
<dbReference type="InterPro" id="IPR013083">
    <property type="entry name" value="Znf_RING/FYVE/PHD"/>
</dbReference>
<evidence type="ECO:0000256" key="2">
    <source>
        <dbReference type="ARBA" id="ARBA00009085"/>
    </source>
</evidence>
<dbReference type="PANTHER" id="PTHR21646">
    <property type="entry name" value="UBIQUITIN CARBOXYL-TERMINAL HYDROLASE"/>
    <property type="match status" value="1"/>
</dbReference>
<dbReference type="Gene3D" id="1.10.8.10">
    <property type="entry name" value="DNA helicase RuvA subunit, C-terminal domain"/>
    <property type="match status" value="2"/>
</dbReference>
<dbReference type="PROSITE" id="PS00973">
    <property type="entry name" value="USP_2"/>
    <property type="match status" value="1"/>
</dbReference>
<dbReference type="Gene3D" id="3.30.40.10">
    <property type="entry name" value="Zinc/RING finger domain, C3HC4 (zinc finger)"/>
    <property type="match status" value="2"/>
</dbReference>
<dbReference type="Proteomes" id="UP001652625">
    <property type="component" value="Chromosome 06"/>
</dbReference>
<keyword evidence="4 11" id="KW-0479">Metal-binding</keyword>
<evidence type="ECO:0000256" key="13">
    <source>
        <dbReference type="RuleBase" id="RU366025"/>
    </source>
</evidence>
<dbReference type="SUPFAM" id="SSF57850">
    <property type="entry name" value="RING/U-box"/>
    <property type="match status" value="1"/>
</dbReference>
<evidence type="ECO:0000256" key="12">
    <source>
        <dbReference type="PROSITE-ProRule" id="PRU00502"/>
    </source>
</evidence>
<gene>
    <name evidence="18" type="primary">LOC100208604</name>
</gene>
<name>A0ABM4C1S7_HYDVU</name>
<evidence type="ECO:0000256" key="1">
    <source>
        <dbReference type="ARBA" id="ARBA00000707"/>
    </source>
</evidence>
<evidence type="ECO:0000313" key="17">
    <source>
        <dbReference type="Proteomes" id="UP001652625"/>
    </source>
</evidence>
<evidence type="ECO:0000256" key="8">
    <source>
        <dbReference type="ARBA" id="ARBA00022801"/>
    </source>
</evidence>
<dbReference type="InterPro" id="IPR015940">
    <property type="entry name" value="UBA"/>
</dbReference>
<keyword evidence="10 11" id="KW-0862">Zinc</keyword>
<protein>
    <recommendedName>
        <fullName evidence="11 13">Ubiquitin carboxyl-terminal hydrolase</fullName>
        <ecNumber evidence="11 13">3.4.19.12</ecNumber>
    </recommendedName>
</protein>
<comment type="catalytic activity">
    <reaction evidence="1 11 13">
        <text>Thiol-dependent hydrolysis of ester, thioester, amide, peptide and isopeptide bonds formed by the C-terminal Gly of ubiquitin (a 76-residue protein attached to proteins as an intracellular targeting signal).</text>
        <dbReference type="EC" id="3.4.19.12"/>
    </reaction>
</comment>
<dbReference type="InterPro" id="IPR016652">
    <property type="entry name" value="Ubiquitinyl_hydrolase"/>
</dbReference>
<evidence type="ECO:0000259" key="16">
    <source>
        <dbReference type="PROSITE" id="PS50271"/>
    </source>
</evidence>
<evidence type="ECO:0000256" key="4">
    <source>
        <dbReference type="ARBA" id="ARBA00022723"/>
    </source>
</evidence>
<sequence length="806" mass="90819">MADNSANKIISSYSFTIPNSGDKIYKEECVYCFDSAISDGGIYVCLSTLWSTCRRHLHIHVRKKEKTVFLHLKKIEVIKDNESCSPEKKPTKLAIGVEGGFDVNQDKTEYEDVNCLVLTDLNGVEVKRWSLPDITLPINAQLSITAVLTLQGATVQDTIQAWQEKRNVSRHAMDLKQLHNGVKVFPTGWKCAHCNLTTNLWLNLTDGTILCGRKYFDGSGGNNHAADYYKQTGYPLAVKLGTITAEGGDVYSYDEDDMVEDPKLSQHLLHFGINIEQLKKTDKSMTELEIEANLSLKAEWDAIQESGKKLVPLYGPGYTGMINLGNSCYMNSVMQVLFSFKEFQDAFALPSEQIFETSQAIPPLDLNIQLAKLGAGLLSGIYSQPQYKNQDQLGVRPQMLKSLIGQGHAEFSTNHQQDAHEFFLHLLNKIEDNLLTPLHKLFSFQFEERLQCMQSNKVSYSKRTDMVLSLPVPLHAATNKDEFEKFDEKYKEAKQKKLYIEPNSIVRLKVPMSACLEAFIADDIIEGYYSSAMKANTVAKKMIRFATFPQYLVVQLKKFTAGDDWMPQKLDVMVDVLDELDLNHLRGHGLQPGEELLPSEKLPAQGPTANEEYVSQLMNMGFSFEVCKKAVILSNNQGVEAAMNWIFEHSEDPDFESPIVQPSFSQPSSLDPCAIDIIVSMGFGKELAILALQKNQNNIEAATNWIFSQQDGFFPTQDCDPTLPIEKANESEKDISDVTDGNLNDGKYRLIAFISHMGTSTSCGHYVCHIYKDDRWVIYNDRKVAISENPPKELGYIYFYKQITNV</sequence>
<dbReference type="PANTHER" id="PTHR21646:SF10">
    <property type="entry name" value="UBIQUITIN CARBOXYL-TERMINAL HYDROLASE 14"/>
    <property type="match status" value="1"/>
</dbReference>
<dbReference type="InterPro" id="IPR001607">
    <property type="entry name" value="Znf_UBP"/>
</dbReference>
<dbReference type="EC" id="3.4.19.12" evidence="11 13"/>
<feature type="domain" description="UBA" evidence="14">
    <location>
        <begin position="608"/>
        <end position="649"/>
    </location>
</feature>
<evidence type="ECO:0000256" key="5">
    <source>
        <dbReference type="ARBA" id="ARBA00022737"/>
    </source>
</evidence>
<keyword evidence="3 11" id="KW-0645">Protease</keyword>
<keyword evidence="9 11" id="KW-0788">Thiol protease</keyword>
<dbReference type="SUPFAM" id="SSF46934">
    <property type="entry name" value="UBA-like"/>
    <property type="match status" value="1"/>
</dbReference>
<dbReference type="InterPro" id="IPR041432">
    <property type="entry name" value="UBP13_Znf-UBP_var"/>
</dbReference>
<dbReference type="Pfam" id="PF02148">
    <property type="entry name" value="zf-UBP"/>
    <property type="match status" value="1"/>
</dbReference>
<evidence type="ECO:0000256" key="11">
    <source>
        <dbReference type="PIRNR" id="PIRNR016308"/>
    </source>
</evidence>
<evidence type="ECO:0000256" key="6">
    <source>
        <dbReference type="ARBA" id="ARBA00022771"/>
    </source>
</evidence>
<dbReference type="Pfam" id="PF17807">
    <property type="entry name" value="zf-UBP_var"/>
    <property type="match status" value="1"/>
</dbReference>
<dbReference type="SMART" id="SM00165">
    <property type="entry name" value="UBA"/>
    <property type="match status" value="2"/>
</dbReference>
<dbReference type="PIRSF" id="PIRSF016308">
    <property type="entry name" value="UBP"/>
    <property type="match status" value="1"/>
</dbReference>
<evidence type="ECO:0000259" key="15">
    <source>
        <dbReference type="PROSITE" id="PS50235"/>
    </source>
</evidence>
<dbReference type="PROSITE" id="PS50030">
    <property type="entry name" value="UBA"/>
    <property type="match status" value="2"/>
</dbReference>
<dbReference type="InterPro" id="IPR028889">
    <property type="entry name" value="USP"/>
</dbReference>
<feature type="domain" description="UBP-type" evidence="16">
    <location>
        <begin position="167"/>
        <end position="275"/>
    </location>
</feature>
<dbReference type="CDD" id="cd14294">
    <property type="entry name" value="UBA1_UBP5_like"/>
    <property type="match status" value="1"/>
</dbReference>